<reference evidence="2" key="3">
    <citation type="submission" date="2025-09" db="UniProtKB">
        <authorList>
            <consortium name="Ensembl"/>
        </authorList>
    </citation>
    <scope>IDENTIFICATION</scope>
</reference>
<dbReference type="GeneTree" id="ENSGT00940000158839"/>
<proteinExistence type="predicted"/>
<dbReference type="Ensembl" id="ENSOMYT00000164390.1">
    <property type="protein sequence ID" value="ENSOMYP00000109579.1"/>
    <property type="gene ID" value="ENSOMYG00000066811.1"/>
</dbReference>
<dbReference type="Pfam" id="PF12937">
    <property type="entry name" value="F-box-like"/>
    <property type="match status" value="1"/>
</dbReference>
<dbReference type="PANTHER" id="PTHR46857">
    <property type="entry name" value="EPITHELIAL CELL-TRANSFORMING SEQUENCE 2 ONCOGENE-LIKE"/>
    <property type="match status" value="1"/>
</dbReference>
<dbReference type="InterPro" id="IPR052805">
    <property type="entry name" value="GEF_Ubiquitin-Prot_Reg"/>
</dbReference>
<reference evidence="2" key="2">
    <citation type="submission" date="2025-08" db="UniProtKB">
        <authorList>
            <consortium name="Ensembl"/>
        </authorList>
    </citation>
    <scope>IDENTIFICATION</scope>
</reference>
<dbReference type="InterPro" id="IPR001810">
    <property type="entry name" value="F-box_dom"/>
</dbReference>
<feature type="domain" description="DH" evidence="1">
    <location>
        <begin position="440"/>
        <end position="624"/>
    </location>
</feature>
<evidence type="ECO:0000313" key="2">
    <source>
        <dbReference type="Ensembl" id="ENSOMYP00000109579.1"/>
    </source>
</evidence>
<dbReference type="InterPro" id="IPR035899">
    <property type="entry name" value="DBL_dom_sf"/>
</dbReference>
<dbReference type="GO" id="GO:0005085">
    <property type="term" value="F:guanyl-nucleotide exchange factor activity"/>
    <property type="evidence" value="ECO:0007669"/>
    <property type="project" value="InterPro"/>
</dbReference>
<evidence type="ECO:0000259" key="1">
    <source>
        <dbReference type="PROSITE" id="PS50010"/>
    </source>
</evidence>
<protein>
    <submittedName>
        <fullName evidence="2">Coiled-coil domain containing 28A</fullName>
    </submittedName>
</protein>
<accession>A0A8K9UF97</accession>
<dbReference type="InterPro" id="IPR036047">
    <property type="entry name" value="F-box-like_dom_sf"/>
</dbReference>
<dbReference type="AlphaFoldDB" id="A0A8K9UF97"/>
<dbReference type="Pfam" id="PF00621">
    <property type="entry name" value="RhoGEF"/>
    <property type="match status" value="1"/>
</dbReference>
<dbReference type="InterPro" id="IPR000219">
    <property type="entry name" value="DH_dom"/>
</dbReference>
<dbReference type="PROSITE" id="PS50010">
    <property type="entry name" value="DH_2"/>
    <property type="match status" value="1"/>
</dbReference>
<dbReference type="SMART" id="SM00325">
    <property type="entry name" value="RhoGEF"/>
    <property type="match status" value="1"/>
</dbReference>
<dbReference type="PANTHER" id="PTHR46857:SF1">
    <property type="entry name" value="EPITHELIAL CELL-TRANSFORMING SEQUENCE 2 ONCOGENE-LIKE"/>
    <property type="match status" value="1"/>
</dbReference>
<name>A0A8K9UF97_ONCMY</name>
<dbReference type="Gene3D" id="1.20.900.10">
    <property type="entry name" value="Dbl homology (DH) domain"/>
    <property type="match status" value="1"/>
</dbReference>
<organism evidence="2 3">
    <name type="scientific">Oncorhynchus mykiss</name>
    <name type="common">Rainbow trout</name>
    <name type="synonym">Salmo gairdneri</name>
    <dbReference type="NCBI Taxonomy" id="8022"/>
    <lineage>
        <taxon>Eukaryota</taxon>
        <taxon>Metazoa</taxon>
        <taxon>Chordata</taxon>
        <taxon>Craniata</taxon>
        <taxon>Vertebrata</taxon>
        <taxon>Euteleostomi</taxon>
        <taxon>Actinopterygii</taxon>
        <taxon>Neopterygii</taxon>
        <taxon>Teleostei</taxon>
        <taxon>Protacanthopterygii</taxon>
        <taxon>Salmoniformes</taxon>
        <taxon>Salmonidae</taxon>
        <taxon>Salmoninae</taxon>
        <taxon>Oncorhynchus</taxon>
    </lineage>
</organism>
<keyword evidence="3" id="KW-1185">Reference proteome</keyword>
<dbReference type="Proteomes" id="UP000694395">
    <property type="component" value="Chromosome 25"/>
</dbReference>
<dbReference type="Gene3D" id="1.20.1280.50">
    <property type="match status" value="1"/>
</dbReference>
<dbReference type="SUPFAM" id="SSF81383">
    <property type="entry name" value="F-box domain"/>
    <property type="match status" value="1"/>
</dbReference>
<evidence type="ECO:0000313" key="3">
    <source>
        <dbReference type="Proteomes" id="UP000694395"/>
    </source>
</evidence>
<sequence>MTCQLFEERTTLVLHWFDLWTDRQRKLFLQPLLSQCTRSQLKDWLMQIVPVTRVDFTSVLPRFLSLYVMSFLTPLDLCSAAQVSWHWRVLAEQDCLWSVRCVRRGWFLPYNPGDREYGGWKSHYVSCVSTLDWLTPREAAQTYGTLNMPCSGEREEEEERRRERRIRQTIRERVVEQKSVCLVLYGFRDSVNRGGWPTSTSSRPRASSSLSPSPPLLLLLSNRIPAYEVRHLEVGVVVVLYDHRGTLQALLSQAERALGGQRAQRLGVLAPGGTEEITLLQGYKVTEKSVLTPDYREFWEKLCGWVVLPEEGGGIERMVYFQIQKWRHYMVSIAANTIQNTYIQTITSTNHGDGTGVSGVCASPPAQRYVCEGVLQGWSWQTQWLEEALGALRDHLGPQLPRLSLDTRGRVLGTKNTPTHTHPPKVSFCGTLVLEQMSEWRGVVVRELYISECVYVRRLESVMKVYHDPLLSALQSNRAILSSAHIDMVLTPVAHILDINRYTHTHTHTGHQQSHCVSDVCVKFCSKLRVYTNYLNNYPTALLTIDKGKMNPAFRAFLKRQDRTLETHMLSLQELLLCPVWRLEEYVTLLQALSLHTVSQHSDHTQLSGVLDKLTHYRDFIRKVEHKHKHLQNLCEGGRQLITTQDAALLQCPSDDITASLRMYEHVSDVGLFLFNDALVLTERNVCHRPFTHTHCDTHTFLASVALHSLTLREITDTISNIKYILICLTLFLVTK</sequence>
<dbReference type="SUPFAM" id="SSF48065">
    <property type="entry name" value="DBL homology domain (DH-domain)"/>
    <property type="match status" value="1"/>
</dbReference>
<reference evidence="2" key="1">
    <citation type="submission" date="2020-07" db="EMBL/GenBank/DDBJ databases">
        <title>A long reads based de novo assembly of the rainbow trout Arlee double haploid line genome.</title>
        <authorList>
            <person name="Gao G."/>
            <person name="Palti Y."/>
        </authorList>
    </citation>
    <scope>NUCLEOTIDE SEQUENCE [LARGE SCALE GENOMIC DNA]</scope>
</reference>